<feature type="active site" description="Proton donor" evidence="5">
    <location>
        <position position="137"/>
    </location>
</feature>
<proteinExistence type="inferred from homology"/>
<dbReference type="RefSeq" id="WP_094689350.1">
    <property type="nucleotide sequence ID" value="NZ_JACBYZ010000001.1"/>
</dbReference>
<dbReference type="GO" id="GO:0004725">
    <property type="term" value="F:protein tyrosine phosphatase activity"/>
    <property type="evidence" value="ECO:0007669"/>
    <property type="project" value="UniProtKB-EC"/>
</dbReference>
<dbReference type="InterPro" id="IPR017867">
    <property type="entry name" value="Tyr_phospatase_low_mol_wt"/>
</dbReference>
<keyword evidence="3" id="KW-0378">Hydrolase</keyword>
<comment type="similarity">
    <text evidence="1">Belongs to the low molecular weight phosphotyrosine protein phosphatase family.</text>
</comment>
<evidence type="ECO:0000256" key="2">
    <source>
        <dbReference type="ARBA" id="ARBA00013064"/>
    </source>
</evidence>
<dbReference type="AlphaFoldDB" id="A0A261F985"/>
<evidence type="ECO:0000313" key="8">
    <source>
        <dbReference type="Proteomes" id="UP000228976"/>
    </source>
</evidence>
<keyword evidence="8" id="KW-1185">Reference proteome</keyword>
<dbReference type="PANTHER" id="PTHR11717:SF7">
    <property type="entry name" value="LOW MOLECULAR WEIGHT PHOSPHOTYROSINE PROTEIN PHOSPHATASE"/>
    <property type="match status" value="1"/>
</dbReference>
<dbReference type="EC" id="3.1.3.48" evidence="2"/>
<organism evidence="7 8">
    <name type="scientific">Aeriscardovia aeriphila</name>
    <dbReference type="NCBI Taxonomy" id="218139"/>
    <lineage>
        <taxon>Bacteria</taxon>
        <taxon>Bacillati</taxon>
        <taxon>Actinomycetota</taxon>
        <taxon>Actinomycetes</taxon>
        <taxon>Bifidobacteriales</taxon>
        <taxon>Bifidobacteriaceae</taxon>
        <taxon>Aeriscardovia</taxon>
    </lineage>
</organism>
<dbReference type="PANTHER" id="PTHR11717">
    <property type="entry name" value="LOW MOLECULAR WEIGHT PROTEIN TYROSINE PHOSPHATASE"/>
    <property type="match status" value="1"/>
</dbReference>
<reference evidence="7 8" key="1">
    <citation type="journal article" date="2017" name="BMC Genomics">
        <title>Comparative genomic and phylogenomic analyses of the Bifidobacteriaceae family.</title>
        <authorList>
            <person name="Lugli G.A."/>
            <person name="Milani C."/>
            <person name="Turroni F."/>
            <person name="Duranti S."/>
            <person name="Mancabelli L."/>
            <person name="Mangifesta M."/>
            <person name="Ferrario C."/>
            <person name="Modesto M."/>
            <person name="Mattarelli P."/>
            <person name="Jiri K."/>
            <person name="van Sinderen D."/>
            <person name="Ventura M."/>
        </authorList>
    </citation>
    <scope>NUCLEOTIDE SEQUENCE [LARGE SCALE GENOMIC DNA]</scope>
    <source>
        <strain evidence="7 8">LMG 21773</strain>
    </source>
</reference>
<protein>
    <recommendedName>
        <fullName evidence="2">protein-tyrosine-phosphatase</fullName>
        <ecNumber evidence="2">3.1.3.48</ecNumber>
    </recommendedName>
</protein>
<dbReference type="Pfam" id="PF01451">
    <property type="entry name" value="LMWPc"/>
    <property type="match status" value="1"/>
</dbReference>
<dbReference type="InterPro" id="IPR023485">
    <property type="entry name" value="Ptyr_pPase"/>
</dbReference>
<evidence type="ECO:0000256" key="1">
    <source>
        <dbReference type="ARBA" id="ARBA00011063"/>
    </source>
</evidence>
<dbReference type="Gene3D" id="3.40.50.2300">
    <property type="match status" value="1"/>
</dbReference>
<dbReference type="EMBL" id="MWWU01000002">
    <property type="protein sequence ID" value="OZG55729.1"/>
    <property type="molecule type" value="Genomic_DNA"/>
</dbReference>
<dbReference type="PRINTS" id="PR00719">
    <property type="entry name" value="LMWPTPASE"/>
</dbReference>
<dbReference type="SMART" id="SM00226">
    <property type="entry name" value="LMWPc"/>
    <property type="match status" value="1"/>
</dbReference>
<evidence type="ECO:0000313" key="7">
    <source>
        <dbReference type="EMBL" id="OZG55729.1"/>
    </source>
</evidence>
<evidence type="ECO:0000256" key="5">
    <source>
        <dbReference type="PIRSR" id="PIRSR617867-1"/>
    </source>
</evidence>
<gene>
    <name evidence="7" type="ORF">AEAE_0217</name>
</gene>
<evidence type="ECO:0000259" key="6">
    <source>
        <dbReference type="SMART" id="SM00226"/>
    </source>
</evidence>
<dbReference type="InterPro" id="IPR036196">
    <property type="entry name" value="Ptyr_pPase_sf"/>
</dbReference>
<evidence type="ECO:0000256" key="3">
    <source>
        <dbReference type="ARBA" id="ARBA00022801"/>
    </source>
</evidence>
<dbReference type="CDD" id="cd16343">
    <property type="entry name" value="LMWPTP"/>
    <property type="match status" value="1"/>
</dbReference>
<accession>A0A261F985</accession>
<keyword evidence="4" id="KW-0904">Protein phosphatase</keyword>
<feature type="domain" description="Phosphotyrosine protein phosphatase I" evidence="6">
    <location>
        <begin position="6"/>
        <end position="163"/>
    </location>
</feature>
<dbReference type="SUPFAM" id="SSF52788">
    <property type="entry name" value="Phosphotyrosine protein phosphatases I"/>
    <property type="match status" value="1"/>
</dbReference>
<dbReference type="OrthoDB" id="9784339at2"/>
<dbReference type="InterPro" id="IPR050438">
    <property type="entry name" value="LMW_PTPase"/>
</dbReference>
<name>A0A261F985_9BIFI</name>
<sequence length="171" mass="19729">MTSLPYTIMTVCTGNICRSPMAEIVLRKQFHDAGLDDEVFVDSTGVSDEEWSHPIDPRAKKVLRERGYEIPDHRARQISPGEAATVDLLLPMTADHKRELLWVVPDDRKDHVRLYRSFDPALPAQKNAYDTSLDLIDPWYGTPRDFIRTMDQIEHVAPYIVEWVKGQLNQR</sequence>
<feature type="active site" evidence="5">
    <location>
        <position position="18"/>
    </location>
</feature>
<dbReference type="Proteomes" id="UP000228976">
    <property type="component" value="Unassembled WGS sequence"/>
</dbReference>
<evidence type="ECO:0000256" key="4">
    <source>
        <dbReference type="ARBA" id="ARBA00022912"/>
    </source>
</evidence>
<comment type="caution">
    <text evidence="7">The sequence shown here is derived from an EMBL/GenBank/DDBJ whole genome shotgun (WGS) entry which is preliminary data.</text>
</comment>
<feature type="active site" description="Nucleophile" evidence="5">
    <location>
        <position position="12"/>
    </location>
</feature>